<evidence type="ECO:0000313" key="1">
    <source>
        <dbReference type="EMBL" id="GFR93737.1"/>
    </source>
</evidence>
<keyword evidence="2" id="KW-1185">Reference proteome</keyword>
<reference evidence="1 2" key="1">
    <citation type="journal article" date="2021" name="Elife">
        <title>Chloroplast acquisition without the gene transfer in kleptoplastic sea slugs, Plakobranchus ocellatus.</title>
        <authorList>
            <person name="Maeda T."/>
            <person name="Takahashi S."/>
            <person name="Yoshida T."/>
            <person name="Shimamura S."/>
            <person name="Takaki Y."/>
            <person name="Nagai Y."/>
            <person name="Toyoda A."/>
            <person name="Suzuki Y."/>
            <person name="Arimoto A."/>
            <person name="Ishii H."/>
            <person name="Satoh N."/>
            <person name="Nishiyama T."/>
            <person name="Hasebe M."/>
            <person name="Maruyama T."/>
            <person name="Minagawa J."/>
            <person name="Obokata J."/>
            <person name="Shigenobu S."/>
        </authorList>
    </citation>
    <scope>NUCLEOTIDE SEQUENCE [LARGE SCALE GENOMIC DNA]</scope>
</reference>
<protein>
    <submittedName>
        <fullName evidence="1">3-oxoacyl-[acyl-carrier-protein] reductase FabG-like Protein</fullName>
    </submittedName>
</protein>
<dbReference type="AlphaFoldDB" id="A0AAV4H8E9"/>
<dbReference type="EMBL" id="BMAT01012512">
    <property type="protein sequence ID" value="GFR93737.1"/>
    <property type="molecule type" value="Genomic_DNA"/>
</dbReference>
<accession>A0AAV4H8E9</accession>
<dbReference type="Proteomes" id="UP000762676">
    <property type="component" value="Unassembled WGS sequence"/>
</dbReference>
<gene>
    <name evidence="1" type="ORF">ElyMa_006233500</name>
</gene>
<comment type="caution">
    <text evidence="1">The sequence shown here is derived from an EMBL/GenBank/DDBJ whole genome shotgun (WGS) entry which is preliminary data.</text>
</comment>
<proteinExistence type="predicted"/>
<dbReference type="PANTHER" id="PTHR43975:SF2">
    <property type="entry name" value="EG:BACR7A4.14 PROTEIN-RELATED"/>
    <property type="match status" value="1"/>
</dbReference>
<dbReference type="PANTHER" id="PTHR43975">
    <property type="entry name" value="ZGC:101858"/>
    <property type="match status" value="1"/>
</dbReference>
<dbReference type="SUPFAM" id="SSF51735">
    <property type="entry name" value="NAD(P)-binding Rossmann-fold domains"/>
    <property type="match status" value="1"/>
</dbReference>
<dbReference type="NCBIfam" id="NF005559">
    <property type="entry name" value="PRK07231.1"/>
    <property type="match status" value="1"/>
</dbReference>
<dbReference type="Gene3D" id="3.40.50.720">
    <property type="entry name" value="NAD(P)-binding Rossmann-like Domain"/>
    <property type="match status" value="1"/>
</dbReference>
<dbReference type="InterPro" id="IPR002347">
    <property type="entry name" value="SDR_fam"/>
</dbReference>
<dbReference type="Pfam" id="PF13561">
    <property type="entry name" value="adh_short_C2"/>
    <property type="match status" value="1"/>
</dbReference>
<dbReference type="InterPro" id="IPR036291">
    <property type="entry name" value="NAD(P)-bd_dom_sf"/>
</dbReference>
<evidence type="ECO:0000313" key="2">
    <source>
        <dbReference type="Proteomes" id="UP000762676"/>
    </source>
</evidence>
<name>A0AAV4H8E9_9GAST</name>
<dbReference type="PRINTS" id="PR00081">
    <property type="entry name" value="GDHRDH"/>
</dbReference>
<organism evidence="1 2">
    <name type="scientific">Elysia marginata</name>
    <dbReference type="NCBI Taxonomy" id="1093978"/>
    <lineage>
        <taxon>Eukaryota</taxon>
        <taxon>Metazoa</taxon>
        <taxon>Spiralia</taxon>
        <taxon>Lophotrochozoa</taxon>
        <taxon>Mollusca</taxon>
        <taxon>Gastropoda</taxon>
        <taxon>Heterobranchia</taxon>
        <taxon>Euthyneura</taxon>
        <taxon>Panpulmonata</taxon>
        <taxon>Sacoglossa</taxon>
        <taxon>Placobranchoidea</taxon>
        <taxon>Plakobranchidae</taxon>
        <taxon>Elysia</taxon>
    </lineage>
</organism>
<dbReference type="FunFam" id="3.40.50.720:FF:000084">
    <property type="entry name" value="Short-chain dehydrogenase reductase"/>
    <property type="match status" value="1"/>
</dbReference>
<sequence>MSDFAGKSVIVTGSSSGIGECTALMFARRGANVTVCGRDESRVHHVLQACITASKHAGYAKECIGVTGDMTIAAHREDVLEKTVAAFGKLDVLVANHGIMPAFPDLDSVTEETYDKIMSINTKSVLFIIKAAAKHLEASQGCVVVNSSIGSTSTVKEALPYLMSKAALDHMVRSVALTLAPKGIRVNAINPTLVITKLFRDQAENIESTEFGQFIAKSHPLHGRASEPEEQAEVVLFLASSAARFITGECVRVDGGISLKGMPSNYFNSNL</sequence>